<dbReference type="OrthoDB" id="10495at2157"/>
<keyword evidence="6" id="KW-1185">Reference proteome</keyword>
<evidence type="ECO:0000256" key="4">
    <source>
        <dbReference type="ARBA" id="ARBA00023239"/>
    </source>
</evidence>
<keyword evidence="4" id="KW-0456">Lyase</keyword>
<dbReference type="Pfam" id="PF01329">
    <property type="entry name" value="Pterin_4a"/>
    <property type="match status" value="1"/>
</dbReference>
<dbReference type="AlphaFoldDB" id="A0A483CZ74"/>
<name>A0A483CZ74_9EURY</name>
<evidence type="ECO:0000256" key="2">
    <source>
        <dbReference type="ARBA" id="ARBA00006472"/>
    </source>
</evidence>
<dbReference type="EMBL" id="PGCL01000001">
    <property type="protein sequence ID" value="TAJ45319.1"/>
    <property type="molecule type" value="Genomic_DNA"/>
</dbReference>
<protein>
    <recommendedName>
        <fullName evidence="3">4a-hydroxytetrahydrobiopterin dehydratase</fullName>
        <ecNumber evidence="3">4.2.1.96</ecNumber>
    </recommendedName>
</protein>
<dbReference type="GO" id="GO:0008124">
    <property type="term" value="F:4-alpha-hydroxytetrahydrobiopterin dehydratase activity"/>
    <property type="evidence" value="ECO:0007669"/>
    <property type="project" value="UniProtKB-EC"/>
</dbReference>
<evidence type="ECO:0000313" key="5">
    <source>
        <dbReference type="EMBL" id="TAJ45319.1"/>
    </source>
</evidence>
<reference evidence="5 6" key="1">
    <citation type="submission" date="2017-11" db="EMBL/GenBank/DDBJ databases">
        <title>Isolation and Characterization of Methanofollis Species from Methane Seep Offshore SW Taiwan.</title>
        <authorList>
            <person name="Teng N.-H."/>
            <person name="Lai M.-C."/>
            <person name="Chen S.-C."/>
        </authorList>
    </citation>
    <scope>NUCLEOTIDE SEQUENCE [LARGE SCALE GENOMIC DNA]</scope>
    <source>
        <strain evidence="5 6">FWC-SCC2</strain>
    </source>
</reference>
<dbReference type="SUPFAM" id="SSF55248">
    <property type="entry name" value="PCD-like"/>
    <property type="match status" value="1"/>
</dbReference>
<dbReference type="Proteomes" id="UP000292580">
    <property type="component" value="Unassembled WGS sequence"/>
</dbReference>
<evidence type="ECO:0000256" key="3">
    <source>
        <dbReference type="ARBA" id="ARBA00013252"/>
    </source>
</evidence>
<dbReference type="InterPro" id="IPR001533">
    <property type="entry name" value="Pterin_deHydtase"/>
</dbReference>
<organism evidence="5 6">
    <name type="scientific">Methanofollis fontis</name>
    <dbReference type="NCBI Taxonomy" id="2052832"/>
    <lineage>
        <taxon>Archaea</taxon>
        <taxon>Methanobacteriati</taxon>
        <taxon>Methanobacteriota</taxon>
        <taxon>Stenosarchaea group</taxon>
        <taxon>Methanomicrobia</taxon>
        <taxon>Methanomicrobiales</taxon>
        <taxon>Methanomicrobiaceae</taxon>
        <taxon>Methanofollis</taxon>
    </lineage>
</organism>
<dbReference type="InterPro" id="IPR036428">
    <property type="entry name" value="PCD_sf"/>
</dbReference>
<dbReference type="PANTHER" id="PTHR12599">
    <property type="entry name" value="PTERIN-4-ALPHA-CARBINOLAMINE DEHYDRATASE"/>
    <property type="match status" value="1"/>
</dbReference>
<dbReference type="EC" id="4.2.1.96" evidence="3"/>
<gene>
    <name evidence="5" type="ORF">CUJ86_00800</name>
</gene>
<sequence>MPLTSEVAQPIVPGAAPLTRREIMDLLPEVPGWDFKNGRLNRQFTFESVSEAIAFINEIIALGSESAEHYPDICLSNYRHVEVSWYTHASGGLTRTDLILAARLNNLIQKNGIMKASQTA</sequence>
<dbReference type="PANTHER" id="PTHR12599:SF0">
    <property type="entry name" value="PTERIN-4-ALPHA-CARBINOLAMINE DEHYDRATASE"/>
    <property type="match status" value="1"/>
</dbReference>
<comment type="similarity">
    <text evidence="2">Belongs to the pterin-4-alpha-carbinolamine dehydratase family.</text>
</comment>
<comment type="catalytic activity">
    <reaction evidence="1">
        <text>(4aS,6R)-4a-hydroxy-L-erythro-5,6,7,8-tetrahydrobiopterin = (6R)-L-erythro-6,7-dihydrobiopterin + H2O</text>
        <dbReference type="Rhea" id="RHEA:11920"/>
        <dbReference type="ChEBI" id="CHEBI:15377"/>
        <dbReference type="ChEBI" id="CHEBI:15642"/>
        <dbReference type="ChEBI" id="CHEBI:43120"/>
        <dbReference type="EC" id="4.2.1.96"/>
    </reaction>
</comment>
<dbReference type="RefSeq" id="WP_130645665.1">
    <property type="nucleotide sequence ID" value="NZ_PGCL01000001.1"/>
</dbReference>
<evidence type="ECO:0000256" key="1">
    <source>
        <dbReference type="ARBA" id="ARBA00001554"/>
    </source>
</evidence>
<dbReference type="GO" id="GO:0006729">
    <property type="term" value="P:tetrahydrobiopterin biosynthetic process"/>
    <property type="evidence" value="ECO:0007669"/>
    <property type="project" value="InterPro"/>
</dbReference>
<dbReference type="CDD" id="cd00488">
    <property type="entry name" value="PCD_DCoH"/>
    <property type="match status" value="1"/>
</dbReference>
<evidence type="ECO:0000313" key="6">
    <source>
        <dbReference type="Proteomes" id="UP000292580"/>
    </source>
</evidence>
<proteinExistence type="inferred from homology"/>
<comment type="caution">
    <text evidence="5">The sequence shown here is derived from an EMBL/GenBank/DDBJ whole genome shotgun (WGS) entry which is preliminary data.</text>
</comment>
<accession>A0A483CZ74</accession>
<dbReference type="Gene3D" id="3.30.1360.20">
    <property type="entry name" value="Transcriptional coactivator/pterin dehydratase"/>
    <property type="match status" value="1"/>
</dbReference>